<keyword evidence="1" id="KW-0472">Membrane</keyword>
<name>A0A392QXZ2_9FABA</name>
<feature type="non-terminal residue" evidence="2">
    <location>
        <position position="141"/>
    </location>
</feature>
<evidence type="ECO:0000313" key="2">
    <source>
        <dbReference type="EMBL" id="MCI29233.1"/>
    </source>
</evidence>
<keyword evidence="1" id="KW-1133">Transmembrane helix</keyword>
<dbReference type="Proteomes" id="UP000265520">
    <property type="component" value="Unassembled WGS sequence"/>
</dbReference>
<feature type="transmembrane region" description="Helical" evidence="1">
    <location>
        <begin position="7"/>
        <end position="28"/>
    </location>
</feature>
<dbReference type="AlphaFoldDB" id="A0A392QXZ2"/>
<keyword evidence="3" id="KW-1185">Reference proteome</keyword>
<protein>
    <submittedName>
        <fullName evidence="2">Uncharacterized protein</fullName>
    </submittedName>
</protein>
<reference evidence="2 3" key="1">
    <citation type="journal article" date="2018" name="Front. Plant Sci.">
        <title>Red Clover (Trifolium pratense) and Zigzag Clover (T. medium) - A Picture of Genomic Similarities and Differences.</title>
        <authorList>
            <person name="Dluhosova J."/>
            <person name="Istvanek J."/>
            <person name="Nedelnik J."/>
            <person name="Repkova J."/>
        </authorList>
    </citation>
    <scope>NUCLEOTIDE SEQUENCE [LARGE SCALE GENOMIC DNA]</scope>
    <source>
        <strain evidence="3">cv. 10/8</strain>
        <tissue evidence="2">Leaf</tissue>
    </source>
</reference>
<comment type="caution">
    <text evidence="2">The sequence shown here is derived from an EMBL/GenBank/DDBJ whole genome shotgun (WGS) entry which is preliminary data.</text>
</comment>
<proteinExistence type="predicted"/>
<evidence type="ECO:0000313" key="3">
    <source>
        <dbReference type="Proteomes" id="UP000265520"/>
    </source>
</evidence>
<sequence>METTSHLFLSCNFAAQLWTWLGSLLQIVFQPNNFRELFENFVTGWSPLLAQIATAAVLHVLHVIWLARNSIRFNNATLSIHAAKIKVLTSVQLSANLMADPSNSDEQPILQQLAVTPCSAAARSASVKMVLWCSPCIGWMK</sequence>
<feature type="transmembrane region" description="Helical" evidence="1">
    <location>
        <begin position="48"/>
        <end position="67"/>
    </location>
</feature>
<accession>A0A392QXZ2</accession>
<dbReference type="EMBL" id="LXQA010171186">
    <property type="protein sequence ID" value="MCI29233.1"/>
    <property type="molecule type" value="Genomic_DNA"/>
</dbReference>
<evidence type="ECO:0000256" key="1">
    <source>
        <dbReference type="SAM" id="Phobius"/>
    </source>
</evidence>
<keyword evidence="1" id="KW-0812">Transmembrane</keyword>
<organism evidence="2 3">
    <name type="scientific">Trifolium medium</name>
    <dbReference type="NCBI Taxonomy" id="97028"/>
    <lineage>
        <taxon>Eukaryota</taxon>
        <taxon>Viridiplantae</taxon>
        <taxon>Streptophyta</taxon>
        <taxon>Embryophyta</taxon>
        <taxon>Tracheophyta</taxon>
        <taxon>Spermatophyta</taxon>
        <taxon>Magnoliopsida</taxon>
        <taxon>eudicotyledons</taxon>
        <taxon>Gunneridae</taxon>
        <taxon>Pentapetalae</taxon>
        <taxon>rosids</taxon>
        <taxon>fabids</taxon>
        <taxon>Fabales</taxon>
        <taxon>Fabaceae</taxon>
        <taxon>Papilionoideae</taxon>
        <taxon>50 kb inversion clade</taxon>
        <taxon>NPAAA clade</taxon>
        <taxon>Hologalegina</taxon>
        <taxon>IRL clade</taxon>
        <taxon>Trifolieae</taxon>
        <taxon>Trifolium</taxon>
    </lineage>
</organism>